<reference evidence="1" key="2">
    <citation type="journal article" date="2015" name="Fish Shellfish Immunol.">
        <title>Early steps in the European eel (Anguilla anguilla)-Vibrio vulnificus interaction in the gills: Role of the RtxA13 toxin.</title>
        <authorList>
            <person name="Callol A."/>
            <person name="Pajuelo D."/>
            <person name="Ebbesson L."/>
            <person name="Teles M."/>
            <person name="MacKenzie S."/>
            <person name="Amaro C."/>
        </authorList>
    </citation>
    <scope>NUCLEOTIDE SEQUENCE</scope>
</reference>
<proteinExistence type="predicted"/>
<accession>A0A0E9RKM0</accession>
<organism evidence="1">
    <name type="scientific">Anguilla anguilla</name>
    <name type="common">European freshwater eel</name>
    <name type="synonym">Muraena anguilla</name>
    <dbReference type="NCBI Taxonomy" id="7936"/>
    <lineage>
        <taxon>Eukaryota</taxon>
        <taxon>Metazoa</taxon>
        <taxon>Chordata</taxon>
        <taxon>Craniata</taxon>
        <taxon>Vertebrata</taxon>
        <taxon>Euteleostomi</taxon>
        <taxon>Actinopterygii</taxon>
        <taxon>Neopterygii</taxon>
        <taxon>Teleostei</taxon>
        <taxon>Anguilliformes</taxon>
        <taxon>Anguillidae</taxon>
        <taxon>Anguilla</taxon>
    </lineage>
</organism>
<reference evidence="1" key="1">
    <citation type="submission" date="2014-11" db="EMBL/GenBank/DDBJ databases">
        <authorList>
            <person name="Amaro Gonzalez C."/>
        </authorList>
    </citation>
    <scope>NUCLEOTIDE SEQUENCE</scope>
</reference>
<dbReference type="EMBL" id="GBXM01079582">
    <property type="protein sequence ID" value="JAH28995.1"/>
    <property type="molecule type" value="Transcribed_RNA"/>
</dbReference>
<protein>
    <submittedName>
        <fullName evidence="1">Uncharacterized protein</fullName>
    </submittedName>
</protein>
<sequence>MGRKKRLPCFLQKTVIPFVIATYHSTTYPGTLHTFLPFGLSSWLQLRQKNKLSTTAATKVFFIAILPETASFHAIRLMRIPP</sequence>
<dbReference type="AlphaFoldDB" id="A0A0E9RKM0"/>
<name>A0A0E9RKM0_ANGAN</name>
<evidence type="ECO:0000313" key="1">
    <source>
        <dbReference type="EMBL" id="JAH28995.1"/>
    </source>
</evidence>